<comment type="similarity">
    <text evidence="1">Belongs to the short-chain dehydrogenases/reductases (SDR) family.</text>
</comment>
<dbReference type="Proteomes" id="UP000007264">
    <property type="component" value="Unassembled WGS sequence"/>
</dbReference>
<dbReference type="AlphaFoldDB" id="I0YQR5"/>
<dbReference type="eggNOG" id="ENOG502SA8H">
    <property type="taxonomic scope" value="Eukaryota"/>
</dbReference>
<keyword evidence="2" id="KW-0560">Oxidoreductase</keyword>
<dbReference type="PRINTS" id="PR00081">
    <property type="entry name" value="GDHRDH"/>
</dbReference>
<dbReference type="GO" id="GO:0050664">
    <property type="term" value="F:oxidoreductase activity, acting on NAD(P)H, oxygen as acceptor"/>
    <property type="evidence" value="ECO:0007669"/>
    <property type="project" value="TreeGrafter"/>
</dbReference>
<dbReference type="Gene3D" id="3.40.50.720">
    <property type="entry name" value="NAD(P)-binding Rossmann-like Domain"/>
    <property type="match status" value="1"/>
</dbReference>
<dbReference type="PANTHER" id="PTHR43008:SF4">
    <property type="entry name" value="CHAIN DEHYDROGENASE, PUTATIVE (AFU_ORTHOLOGUE AFUA_4G08710)-RELATED"/>
    <property type="match status" value="1"/>
</dbReference>
<evidence type="ECO:0000313" key="3">
    <source>
        <dbReference type="EMBL" id="EIE20734.1"/>
    </source>
</evidence>
<dbReference type="InterPro" id="IPR002347">
    <property type="entry name" value="SDR_fam"/>
</dbReference>
<organism evidence="3 4">
    <name type="scientific">Coccomyxa subellipsoidea (strain C-169)</name>
    <name type="common">Green microalga</name>
    <dbReference type="NCBI Taxonomy" id="574566"/>
    <lineage>
        <taxon>Eukaryota</taxon>
        <taxon>Viridiplantae</taxon>
        <taxon>Chlorophyta</taxon>
        <taxon>core chlorophytes</taxon>
        <taxon>Trebouxiophyceae</taxon>
        <taxon>Trebouxiophyceae incertae sedis</taxon>
        <taxon>Coccomyxaceae</taxon>
        <taxon>Coccomyxa</taxon>
        <taxon>Coccomyxa subellipsoidea</taxon>
    </lineage>
</organism>
<dbReference type="GO" id="GO:0016616">
    <property type="term" value="F:oxidoreductase activity, acting on the CH-OH group of donors, NAD or NADP as acceptor"/>
    <property type="evidence" value="ECO:0007669"/>
    <property type="project" value="UniProtKB-ARBA"/>
</dbReference>
<accession>I0YQR5</accession>
<dbReference type="GeneID" id="17038713"/>
<dbReference type="SUPFAM" id="SSF51735">
    <property type="entry name" value="NAD(P)-binding Rossmann-fold domains"/>
    <property type="match status" value="1"/>
</dbReference>
<dbReference type="EMBL" id="AGSI01000014">
    <property type="protein sequence ID" value="EIE20734.1"/>
    <property type="molecule type" value="Genomic_DNA"/>
</dbReference>
<dbReference type="KEGG" id="csl:COCSUDRAFT_57298"/>
<comment type="caution">
    <text evidence="3">The sequence shown here is derived from an EMBL/GenBank/DDBJ whole genome shotgun (WGS) entry which is preliminary data.</text>
</comment>
<evidence type="ECO:0000313" key="4">
    <source>
        <dbReference type="Proteomes" id="UP000007264"/>
    </source>
</evidence>
<name>I0YQR5_COCSC</name>
<dbReference type="PANTHER" id="PTHR43008">
    <property type="entry name" value="BENZIL REDUCTASE"/>
    <property type="match status" value="1"/>
</dbReference>
<gene>
    <name evidence="3" type="ORF">COCSUDRAFT_57298</name>
</gene>
<sequence>MLIPSRAVGFAVAKSLARDGYKGLVLGYNSDAKAAEHAQQELQDVYGATVFCVKGDVAQREVLQEMFGLLRDHFDNRCTAFVHNAGLLAGFSSMSEYEGAPTLERTSNQQLLNPLDAELSSVEKNFEYYWRVYTLCFQLGLKQAMKCEGLRHVVGISAPGCNLSQSPRLWFDDRGQGKAGMEYLVRVAAKAYTKQGINFNAIIPGNVLAGGTILAYESGEELKNYYDNRLETTTGRWVGAEEIGDVVSFLCSPQGSAINGLAIPVDNGLHLFGG</sequence>
<evidence type="ECO:0000256" key="2">
    <source>
        <dbReference type="ARBA" id="ARBA00023002"/>
    </source>
</evidence>
<evidence type="ECO:0000256" key="1">
    <source>
        <dbReference type="ARBA" id="ARBA00006484"/>
    </source>
</evidence>
<dbReference type="Pfam" id="PF13561">
    <property type="entry name" value="adh_short_C2"/>
    <property type="match status" value="1"/>
</dbReference>
<proteinExistence type="inferred from homology"/>
<reference evidence="3 4" key="1">
    <citation type="journal article" date="2012" name="Genome Biol.">
        <title>The genome of the polar eukaryotic microalga coccomyxa subellipsoidea reveals traits of cold adaptation.</title>
        <authorList>
            <person name="Blanc G."/>
            <person name="Agarkova I."/>
            <person name="Grimwood J."/>
            <person name="Kuo A."/>
            <person name="Brueggeman A."/>
            <person name="Dunigan D."/>
            <person name="Gurnon J."/>
            <person name="Ladunga I."/>
            <person name="Lindquist E."/>
            <person name="Lucas S."/>
            <person name="Pangilinan J."/>
            <person name="Proschold T."/>
            <person name="Salamov A."/>
            <person name="Schmutz J."/>
            <person name="Weeks D."/>
            <person name="Yamada T."/>
            <person name="Claverie J.M."/>
            <person name="Grigoriev I."/>
            <person name="Van Etten J."/>
            <person name="Lomsadze A."/>
            <person name="Borodovsky M."/>
        </authorList>
    </citation>
    <scope>NUCLEOTIDE SEQUENCE [LARGE SCALE GENOMIC DNA]</scope>
    <source>
        <strain evidence="3 4">C-169</strain>
    </source>
</reference>
<dbReference type="InterPro" id="IPR036291">
    <property type="entry name" value="NAD(P)-bd_dom_sf"/>
</dbReference>
<dbReference type="RefSeq" id="XP_005645278.1">
    <property type="nucleotide sequence ID" value="XM_005645221.1"/>
</dbReference>
<protein>
    <submittedName>
        <fullName evidence="3">NAD(P)-binding protein</fullName>
    </submittedName>
</protein>
<keyword evidence="4" id="KW-1185">Reference proteome</keyword>
<dbReference type="OrthoDB" id="294295at2759"/>